<reference evidence="1 2" key="1">
    <citation type="submission" date="2018-09" db="EMBL/GenBank/DDBJ databases">
        <authorList>
            <person name="Zhu H."/>
        </authorList>
    </citation>
    <scope>NUCLEOTIDE SEQUENCE [LARGE SCALE GENOMIC DNA]</scope>
    <source>
        <strain evidence="1 2">K2S05-167</strain>
    </source>
</reference>
<dbReference type="AlphaFoldDB" id="A0A418VHC1"/>
<evidence type="ECO:0000313" key="1">
    <source>
        <dbReference type="EMBL" id="RJF75563.1"/>
    </source>
</evidence>
<protein>
    <submittedName>
        <fullName evidence="1">Uncharacterized protein</fullName>
    </submittedName>
</protein>
<proteinExistence type="predicted"/>
<comment type="caution">
    <text evidence="1">The sequence shown here is derived from an EMBL/GenBank/DDBJ whole genome shotgun (WGS) entry which is preliminary data.</text>
</comment>
<sequence length="80" mass="9324">MKATQQEVSVELRAGRPVRLTWGERHYPVSLILDSWRYGGRWWLGEAPRNCFLVQCGTLTAELHQESVPLGRWFIARLQD</sequence>
<accession>A0A418VHC1</accession>
<gene>
    <name evidence="1" type="ORF">D3875_00495</name>
</gene>
<keyword evidence="2" id="KW-1185">Reference proteome</keyword>
<name>A0A418VHC1_9DEIO</name>
<evidence type="ECO:0000313" key="2">
    <source>
        <dbReference type="Proteomes" id="UP000286287"/>
    </source>
</evidence>
<dbReference type="EMBL" id="QYUJ01000004">
    <property type="protein sequence ID" value="RJF75563.1"/>
    <property type="molecule type" value="Genomic_DNA"/>
</dbReference>
<dbReference type="RefSeq" id="WP_119759974.1">
    <property type="nucleotide sequence ID" value="NZ_QYUJ01000004.1"/>
</dbReference>
<dbReference type="Proteomes" id="UP000286287">
    <property type="component" value="Unassembled WGS sequence"/>
</dbReference>
<organism evidence="1 2">
    <name type="scientific">Deinococcus cavernae</name>
    <dbReference type="NCBI Taxonomy" id="2320857"/>
    <lineage>
        <taxon>Bacteria</taxon>
        <taxon>Thermotogati</taxon>
        <taxon>Deinococcota</taxon>
        <taxon>Deinococci</taxon>
        <taxon>Deinococcales</taxon>
        <taxon>Deinococcaceae</taxon>
        <taxon>Deinococcus</taxon>
    </lineage>
</organism>
<dbReference type="OrthoDB" id="71423at2"/>